<keyword evidence="5" id="KW-1133">Transmembrane helix</keyword>
<comment type="similarity">
    <text evidence="1">Belongs to the syntaxin family.</text>
</comment>
<comment type="caution">
    <text evidence="10">The sequence shown here is derived from an EMBL/GenBank/DDBJ whole genome shotgun (WGS) entry which is preliminary data.</text>
</comment>
<name>A0A834ZMY3_TETSI</name>
<dbReference type="Pfam" id="PF09177">
    <property type="entry name" value="STX6_10_61_N"/>
    <property type="match status" value="1"/>
</dbReference>
<evidence type="ECO:0000259" key="9">
    <source>
        <dbReference type="Pfam" id="PF09177"/>
    </source>
</evidence>
<evidence type="ECO:0000256" key="3">
    <source>
        <dbReference type="ARBA" id="ARBA00022692"/>
    </source>
</evidence>
<dbReference type="CDD" id="cd21442">
    <property type="entry name" value="SNARE_NTD_STX6-like"/>
    <property type="match status" value="1"/>
</dbReference>
<dbReference type="Gene3D" id="1.20.58.90">
    <property type="match status" value="1"/>
</dbReference>
<organism evidence="10 11">
    <name type="scientific">Tetracentron sinense</name>
    <name type="common">Spur-leaf</name>
    <dbReference type="NCBI Taxonomy" id="13715"/>
    <lineage>
        <taxon>Eukaryota</taxon>
        <taxon>Viridiplantae</taxon>
        <taxon>Streptophyta</taxon>
        <taxon>Embryophyta</taxon>
        <taxon>Tracheophyta</taxon>
        <taxon>Spermatophyta</taxon>
        <taxon>Magnoliopsida</taxon>
        <taxon>Trochodendrales</taxon>
        <taxon>Trochodendraceae</taxon>
        <taxon>Tetracentron</taxon>
    </lineage>
</organism>
<dbReference type="GO" id="GO:0005794">
    <property type="term" value="C:Golgi apparatus"/>
    <property type="evidence" value="ECO:0007669"/>
    <property type="project" value="UniProtKB-SubCell"/>
</dbReference>
<dbReference type="Proteomes" id="UP000655225">
    <property type="component" value="Unassembled WGS sequence"/>
</dbReference>
<evidence type="ECO:0000256" key="4">
    <source>
        <dbReference type="ARBA" id="ARBA00022927"/>
    </source>
</evidence>
<evidence type="ECO:0000256" key="5">
    <source>
        <dbReference type="ARBA" id="ARBA00022989"/>
    </source>
</evidence>
<dbReference type="AlphaFoldDB" id="A0A834ZMY3"/>
<feature type="domain" description="Syntaxin 6/10/61 N-terminal" evidence="9">
    <location>
        <begin position="11"/>
        <end position="103"/>
    </location>
</feature>
<evidence type="ECO:0000256" key="6">
    <source>
        <dbReference type="ARBA" id="ARBA00023034"/>
    </source>
</evidence>
<dbReference type="GO" id="GO:0015031">
    <property type="term" value="P:protein transport"/>
    <property type="evidence" value="ECO:0007669"/>
    <property type="project" value="UniProtKB-KW"/>
</dbReference>
<evidence type="ECO:0000256" key="2">
    <source>
        <dbReference type="ARBA" id="ARBA00022448"/>
    </source>
</evidence>
<reference evidence="10 11" key="1">
    <citation type="submission" date="2020-04" db="EMBL/GenBank/DDBJ databases">
        <title>Plant Genome Project.</title>
        <authorList>
            <person name="Zhang R.-G."/>
        </authorList>
    </citation>
    <scope>NUCLEOTIDE SEQUENCE [LARGE SCALE GENOMIC DNA]</scope>
    <source>
        <strain evidence="10">YNK0</strain>
        <tissue evidence="10">Leaf</tissue>
    </source>
</reference>
<proteinExistence type="inferred from homology"/>
<dbReference type="InterPro" id="IPR010989">
    <property type="entry name" value="SNARE"/>
</dbReference>
<keyword evidence="7" id="KW-0472">Membrane</keyword>
<keyword evidence="11" id="KW-1185">Reference proteome</keyword>
<keyword evidence="4" id="KW-0653">Protein transport</keyword>
<evidence type="ECO:0000256" key="7">
    <source>
        <dbReference type="ARBA" id="ARBA00023136"/>
    </source>
</evidence>
<keyword evidence="3" id="KW-0812">Transmembrane</keyword>
<protein>
    <recommendedName>
        <fullName evidence="9">Syntaxin 6/10/61 N-terminal domain-containing protein</fullName>
    </recommendedName>
</protein>
<keyword evidence="2" id="KW-0813">Transport</keyword>
<sequence>MTSNFDRWEKDPFFSAAEEVQESADRMESAYRRWIHETKDASSIYDSMELRRDLHTTVGTAKWQLEEFERAVRSSYVDSSAEDARSRHRQFIVAIEIQISTIEKSLKESVLAEGKTSLPWVRLDEGEGDELALFLTGPSPNGDWIPLTIPDKDEEAEKSLRIHSETVPDCSKNSCHSAEWGLEENREERLYGHRRTASASADIGAWKIAVADHNFGGRPALPHPRVLSFIQLSGATESTSKLKWWKNGFKKWKGTDYHQEAETAPLGSHHLTRVSISCFELQLLIL</sequence>
<dbReference type="EMBL" id="JABCRI010000002">
    <property type="protein sequence ID" value="KAF8410171.1"/>
    <property type="molecule type" value="Genomic_DNA"/>
</dbReference>
<dbReference type="SUPFAM" id="SSF47661">
    <property type="entry name" value="t-snare proteins"/>
    <property type="match status" value="1"/>
</dbReference>
<dbReference type="PANTHER" id="PTHR34949:SF6">
    <property type="entry name" value="EXPRESSED PROTEIN"/>
    <property type="match status" value="1"/>
</dbReference>
<evidence type="ECO:0000313" key="11">
    <source>
        <dbReference type="Proteomes" id="UP000655225"/>
    </source>
</evidence>
<dbReference type="InterPro" id="IPR015260">
    <property type="entry name" value="Syntaxin-6/10/61_N"/>
</dbReference>
<evidence type="ECO:0000313" key="10">
    <source>
        <dbReference type="EMBL" id="KAF8410171.1"/>
    </source>
</evidence>
<dbReference type="FunFam" id="1.20.58.90:FF:000004">
    <property type="entry name" value="Syntaxin 10"/>
    <property type="match status" value="1"/>
</dbReference>
<dbReference type="PANTHER" id="PTHR34949">
    <property type="entry name" value="OS05G0443700 PROTEIN"/>
    <property type="match status" value="1"/>
</dbReference>
<comment type="subcellular location">
    <subcellularLocation>
        <location evidence="8">Golgi apparatus</location>
        <location evidence="8">trans-Golgi network membrane</location>
        <topology evidence="8">Single-pass type IV membrane protein</topology>
    </subcellularLocation>
</comment>
<evidence type="ECO:0000256" key="8">
    <source>
        <dbReference type="ARBA" id="ARBA00037801"/>
    </source>
</evidence>
<dbReference type="GO" id="GO:0048193">
    <property type="term" value="P:Golgi vesicle transport"/>
    <property type="evidence" value="ECO:0007669"/>
    <property type="project" value="InterPro"/>
</dbReference>
<accession>A0A834ZMY3</accession>
<dbReference type="OMA" id="NDECCEK"/>
<keyword evidence="6" id="KW-0333">Golgi apparatus</keyword>
<dbReference type="GO" id="GO:0016020">
    <property type="term" value="C:membrane"/>
    <property type="evidence" value="ECO:0007669"/>
    <property type="project" value="InterPro"/>
</dbReference>
<dbReference type="OrthoDB" id="1889309at2759"/>
<gene>
    <name evidence="10" type="ORF">HHK36_002693</name>
</gene>
<evidence type="ECO:0000256" key="1">
    <source>
        <dbReference type="ARBA" id="ARBA00009063"/>
    </source>
</evidence>